<feature type="domain" description="C2H2-type" evidence="11">
    <location>
        <begin position="644"/>
        <end position="666"/>
    </location>
</feature>
<dbReference type="FunFam" id="3.30.160.60:FF:000325">
    <property type="entry name" value="ZFP90 zinc finger protein"/>
    <property type="match status" value="1"/>
</dbReference>
<feature type="domain" description="C2H2-type" evidence="11">
    <location>
        <begin position="587"/>
        <end position="614"/>
    </location>
</feature>
<evidence type="ECO:0000256" key="1">
    <source>
        <dbReference type="ARBA" id="ARBA00004123"/>
    </source>
</evidence>
<feature type="domain" description="C2H2-type" evidence="11">
    <location>
        <begin position="836"/>
        <end position="863"/>
    </location>
</feature>
<keyword evidence="13" id="KW-1185">Reference proteome</keyword>
<dbReference type="InterPro" id="IPR036236">
    <property type="entry name" value="Znf_C2H2_sf"/>
</dbReference>
<evidence type="ECO:0000256" key="4">
    <source>
        <dbReference type="ARBA" id="ARBA00022771"/>
    </source>
</evidence>
<dbReference type="SMART" id="SM00355">
    <property type="entry name" value="ZnF_C2H2"/>
    <property type="match status" value="20"/>
</dbReference>
<gene>
    <name evidence="12" type="primary">ZFP62</name>
    <name evidence="12" type="ORF">Anas_08019</name>
</gene>
<evidence type="ECO:0000256" key="3">
    <source>
        <dbReference type="ARBA" id="ARBA00022737"/>
    </source>
</evidence>
<keyword evidence="2" id="KW-0479">Metal-binding</keyword>
<name>A0A5N5SV73_9CRUS</name>
<organism evidence="12 13">
    <name type="scientific">Armadillidium nasatum</name>
    <dbReference type="NCBI Taxonomy" id="96803"/>
    <lineage>
        <taxon>Eukaryota</taxon>
        <taxon>Metazoa</taxon>
        <taxon>Ecdysozoa</taxon>
        <taxon>Arthropoda</taxon>
        <taxon>Crustacea</taxon>
        <taxon>Multicrustacea</taxon>
        <taxon>Malacostraca</taxon>
        <taxon>Eumalacostraca</taxon>
        <taxon>Peracarida</taxon>
        <taxon>Isopoda</taxon>
        <taxon>Oniscidea</taxon>
        <taxon>Crinocheta</taxon>
        <taxon>Armadillidiidae</taxon>
        <taxon>Armadillidium</taxon>
    </lineage>
</organism>
<dbReference type="AlphaFoldDB" id="A0A5N5SV73"/>
<evidence type="ECO:0000256" key="8">
    <source>
        <dbReference type="ARBA" id="ARBA00023163"/>
    </source>
</evidence>
<dbReference type="InterPro" id="IPR013087">
    <property type="entry name" value="Znf_C2H2_type"/>
</dbReference>
<reference evidence="12 13" key="1">
    <citation type="journal article" date="2019" name="PLoS Biol.">
        <title>Sex chromosomes control vertical transmission of feminizing Wolbachia symbionts in an isopod.</title>
        <authorList>
            <person name="Becking T."/>
            <person name="Chebbi M.A."/>
            <person name="Giraud I."/>
            <person name="Moumen B."/>
            <person name="Laverre T."/>
            <person name="Caubet Y."/>
            <person name="Peccoud J."/>
            <person name="Gilbert C."/>
            <person name="Cordaux R."/>
        </authorList>
    </citation>
    <scope>NUCLEOTIDE SEQUENCE [LARGE SCALE GENOMIC DNA]</scope>
    <source>
        <strain evidence="12">ANa2</strain>
        <tissue evidence="12">Whole body excluding digestive tract and cuticle</tissue>
    </source>
</reference>
<dbReference type="OrthoDB" id="6077919at2759"/>
<feature type="domain" description="C2H2-type" evidence="11">
    <location>
        <begin position="893"/>
        <end position="920"/>
    </location>
</feature>
<dbReference type="GO" id="GO:0001228">
    <property type="term" value="F:DNA-binding transcription activator activity, RNA polymerase II-specific"/>
    <property type="evidence" value="ECO:0007669"/>
    <property type="project" value="TreeGrafter"/>
</dbReference>
<evidence type="ECO:0000259" key="11">
    <source>
        <dbReference type="PROSITE" id="PS50157"/>
    </source>
</evidence>
<dbReference type="GO" id="GO:0008270">
    <property type="term" value="F:zinc ion binding"/>
    <property type="evidence" value="ECO:0007669"/>
    <property type="project" value="UniProtKB-KW"/>
</dbReference>
<keyword evidence="9" id="KW-0539">Nucleus</keyword>
<protein>
    <submittedName>
        <fullName evidence="12">Zinc finger protein 62-like protein</fullName>
    </submittedName>
</protein>
<keyword evidence="7" id="KW-0238">DNA-binding</keyword>
<proteinExistence type="predicted"/>
<keyword evidence="3" id="KW-0677">Repeat</keyword>
<keyword evidence="6" id="KW-0805">Transcription regulation</keyword>
<dbReference type="PROSITE" id="PS00028">
    <property type="entry name" value="ZINC_FINGER_C2H2_1"/>
    <property type="match status" value="10"/>
</dbReference>
<keyword evidence="4 10" id="KW-0863">Zinc-finger</keyword>
<dbReference type="GO" id="GO:0000978">
    <property type="term" value="F:RNA polymerase II cis-regulatory region sequence-specific DNA binding"/>
    <property type="evidence" value="ECO:0007669"/>
    <property type="project" value="TreeGrafter"/>
</dbReference>
<feature type="domain" description="C2H2-type" evidence="11">
    <location>
        <begin position="671"/>
        <end position="698"/>
    </location>
</feature>
<feature type="domain" description="C2H2-type" evidence="11">
    <location>
        <begin position="615"/>
        <end position="643"/>
    </location>
</feature>
<keyword evidence="5" id="KW-0862">Zinc</keyword>
<evidence type="ECO:0000256" key="5">
    <source>
        <dbReference type="ARBA" id="ARBA00022833"/>
    </source>
</evidence>
<evidence type="ECO:0000256" key="2">
    <source>
        <dbReference type="ARBA" id="ARBA00022723"/>
    </source>
</evidence>
<dbReference type="PANTHER" id="PTHR24393">
    <property type="entry name" value="ZINC FINGER PROTEIN"/>
    <property type="match status" value="1"/>
</dbReference>
<feature type="domain" description="C2H2-type" evidence="11">
    <location>
        <begin position="1005"/>
        <end position="1032"/>
    </location>
</feature>
<dbReference type="FunFam" id="3.30.160.60:FF:000446">
    <property type="entry name" value="Zinc finger protein"/>
    <property type="match status" value="1"/>
</dbReference>
<evidence type="ECO:0000256" key="10">
    <source>
        <dbReference type="PROSITE-ProRule" id="PRU00042"/>
    </source>
</evidence>
<feature type="domain" description="C2H2-type" evidence="11">
    <location>
        <begin position="864"/>
        <end position="892"/>
    </location>
</feature>
<dbReference type="EMBL" id="SEYY01019574">
    <property type="protein sequence ID" value="KAB7498114.1"/>
    <property type="molecule type" value="Genomic_DNA"/>
</dbReference>
<dbReference type="Proteomes" id="UP000326759">
    <property type="component" value="Unassembled WGS sequence"/>
</dbReference>
<evidence type="ECO:0000256" key="7">
    <source>
        <dbReference type="ARBA" id="ARBA00023125"/>
    </source>
</evidence>
<feature type="domain" description="C2H2-type" evidence="11">
    <location>
        <begin position="559"/>
        <end position="586"/>
    </location>
</feature>
<feature type="domain" description="C2H2-type" evidence="11">
    <location>
        <begin position="773"/>
        <end position="800"/>
    </location>
</feature>
<evidence type="ECO:0000313" key="13">
    <source>
        <dbReference type="Proteomes" id="UP000326759"/>
    </source>
</evidence>
<feature type="domain" description="C2H2-type" evidence="11">
    <location>
        <begin position="531"/>
        <end position="558"/>
    </location>
</feature>
<dbReference type="PROSITE" id="PS50157">
    <property type="entry name" value="ZINC_FINGER_C2H2_2"/>
    <property type="match status" value="13"/>
</dbReference>
<dbReference type="Pfam" id="PF00096">
    <property type="entry name" value="zf-C2H2"/>
    <property type="match status" value="2"/>
</dbReference>
<feature type="domain" description="C2H2-type" evidence="11">
    <location>
        <begin position="699"/>
        <end position="721"/>
    </location>
</feature>
<dbReference type="PANTHER" id="PTHR24393:SF34">
    <property type="entry name" value="PR_SET DOMAIN 13"/>
    <property type="match status" value="1"/>
</dbReference>
<sequence>MHANTIIYEMMNINDQSIIINDLLSFISCKIKSTSKEKLIKTLRRYYSEKDISEARTALLTSLTSNPVSDEWVSGDDPLFEIYNYFQSMPQNELPIFVCKDLNNVPDLDCVKREHHPEINIDLINDVDFESENFTAVEKTLREEQQTMKSQLADIVCIVKQLKDQLASISKQNHSSNSKIKVKRKEEQLQFRANKILKSNFCKKNNNSDFKRKDIKLFKNLFDEDEEKTVKEESENENEADMQETINFLGLDYNEFESTSTSESKEDISCEVVKEEPEDFDFCFQVENDRENDNNIYLVSPSKSDSLGKYLCLDGSPSKTVSQKVIYIKNNEEQNGMEEEENTIEITSSSDFLGNLEDPLNTVSPLDSIITIPKNTPSESIIIEKMEAQNGEGYYYKCQRCEFLCNEEKMILKHECNTVTVDINNRKPRRKNKFVPSNVFICTICDAYVVDVVDFNEHMLDHYKIVHGESDFECILCTMKTTDHDEYKMHLFEHSWTVPYSCDLCDYRSTKELRMRNHAVKHMECKGPNHFECLICGKICGTRNALEKHKQRHKRNYDFKCEICSLTFRHRSALSQHTANHTKERIFICQICNYRYDSQHSLNVHFRVHFRDELFECHICKEKFKSKNSYRNHVLSMHEGIKPFKCDFCEEAFIFKHTMLIHRKTHGSQIYVCGYCNKKFKSQHYLKIHCAIHEGKNPFKCPSCEFSSTSKTTLKKHMHTHVDTLNLNLLSCGACNYIQLKMSKEEDTFNGEIELLVYENDLLNMAEENSNALVCSICRQSFPSQKKLNLHVKSHCVKKLFDCILCEQGFTTKELLRSHYEQCLEITKKKYNLDSFPCPTCGRLYGQARALKQHSYMHSESRPFACNQCTYRYLTKNSLEAHMKTQHNSLNKYFCPFCDNSYISSGFLKSHIRSHTGERPFACKECDYKGATLDLLKRHMLTHGPPQQYKCDACEFTCLGIGKLSRHKAKEHKRENILCTRCGKEFNNSCVYHRHYMSHIGARPFPCSVCSYAAISKEVLLVHMRTHTGDNIVNCPNCSVPFGTNYSLKRHLKSYCLSNRTDYFVEVGTL</sequence>
<evidence type="ECO:0000256" key="6">
    <source>
        <dbReference type="ARBA" id="ARBA00023015"/>
    </source>
</evidence>
<feature type="domain" description="C2H2-type" evidence="11">
    <location>
        <begin position="977"/>
        <end position="1004"/>
    </location>
</feature>
<comment type="subcellular location">
    <subcellularLocation>
        <location evidence="1">Nucleus</location>
    </subcellularLocation>
</comment>
<evidence type="ECO:0000256" key="9">
    <source>
        <dbReference type="ARBA" id="ARBA00023242"/>
    </source>
</evidence>
<accession>A0A5N5SV73</accession>
<dbReference type="SUPFAM" id="SSF57667">
    <property type="entry name" value="beta-beta-alpha zinc fingers"/>
    <property type="match status" value="10"/>
</dbReference>
<keyword evidence="8" id="KW-0804">Transcription</keyword>
<dbReference type="GO" id="GO:0005634">
    <property type="term" value="C:nucleus"/>
    <property type="evidence" value="ECO:0007669"/>
    <property type="project" value="UniProtKB-SubCell"/>
</dbReference>
<comment type="caution">
    <text evidence="12">The sequence shown here is derived from an EMBL/GenBank/DDBJ whole genome shotgun (WGS) entry which is preliminary data.</text>
</comment>
<dbReference type="Gene3D" id="3.30.160.60">
    <property type="entry name" value="Classic Zinc Finger"/>
    <property type="match status" value="11"/>
</dbReference>
<evidence type="ECO:0000313" key="12">
    <source>
        <dbReference type="EMBL" id="KAB7498114.1"/>
    </source>
</evidence>